<evidence type="ECO:0000313" key="3">
    <source>
        <dbReference type="Proteomes" id="UP000324376"/>
    </source>
</evidence>
<dbReference type="OrthoDB" id="1357763at2"/>
<gene>
    <name evidence="2" type="ORF">BD809_104166</name>
</gene>
<protein>
    <submittedName>
        <fullName evidence="2">CubicO group peptidase (Beta-lactamase class C family)</fullName>
    </submittedName>
</protein>
<dbReference type="InterPro" id="IPR001466">
    <property type="entry name" value="Beta-lactam-related"/>
</dbReference>
<dbReference type="Proteomes" id="UP000324376">
    <property type="component" value="Unassembled WGS sequence"/>
</dbReference>
<comment type="caution">
    <text evidence="2">The sequence shown here is derived from an EMBL/GenBank/DDBJ whole genome shotgun (WGS) entry which is preliminary data.</text>
</comment>
<evidence type="ECO:0000259" key="1">
    <source>
        <dbReference type="Pfam" id="PF00144"/>
    </source>
</evidence>
<keyword evidence="3" id="KW-1185">Reference proteome</keyword>
<evidence type="ECO:0000313" key="2">
    <source>
        <dbReference type="EMBL" id="TYP74346.1"/>
    </source>
</evidence>
<dbReference type="EMBL" id="VNHU01000004">
    <property type="protein sequence ID" value="TYP74346.1"/>
    <property type="molecule type" value="Genomic_DNA"/>
</dbReference>
<dbReference type="SUPFAM" id="SSF56601">
    <property type="entry name" value="beta-lactamase/transpeptidase-like"/>
    <property type="match status" value="1"/>
</dbReference>
<accession>A0A5S5C7H9</accession>
<dbReference type="PANTHER" id="PTHR46825:SF9">
    <property type="entry name" value="BETA-LACTAMASE-RELATED DOMAIN-CONTAINING PROTEIN"/>
    <property type="match status" value="1"/>
</dbReference>
<dbReference type="Pfam" id="PF00144">
    <property type="entry name" value="Beta-lactamase"/>
    <property type="match status" value="1"/>
</dbReference>
<dbReference type="Gene3D" id="3.40.710.10">
    <property type="entry name" value="DD-peptidase/beta-lactamase superfamily"/>
    <property type="match status" value="1"/>
</dbReference>
<dbReference type="RefSeq" id="WP_148782458.1">
    <property type="nucleotide sequence ID" value="NZ_VNHU01000004.1"/>
</dbReference>
<dbReference type="PANTHER" id="PTHR46825">
    <property type="entry name" value="D-ALANYL-D-ALANINE-CARBOXYPEPTIDASE/ENDOPEPTIDASE AMPH"/>
    <property type="match status" value="1"/>
</dbReference>
<dbReference type="AlphaFoldDB" id="A0A5S5C7H9"/>
<sequence length="443" mass="50540">MKKYRIKKINLNKLLLCTIGLLLIIVPLDAQTEQSFKSNGTLISDVNFDAEINTMRNRIGIPGVSIAIIEDNKVVYSQQYGWSHLEKKKPVDNETLFEAASITKMFLVYVVNRLVDQGNMDLDTPVHQYLDYPELSYDDRYKSLTTRMLLSHTAGLENWTTENDPEKLEFVANPGSGFTYSGEAYHYLAEVVSTILGSSYEDYVEEMILKPYHLNNTYLNYGGGLFGNRVKNHHAMGYTSYRKEFEGLQNKESIPASGSHTNAKDVAQLIIHTFSGAHLSEKQQQKMLASETQLTFIPDTDELKFGVGLGVFLIKSEEDTITFFSGVNTGFRSEFFYSPITKRGFVYMSNSDEGWMMISKIDELTTQFNLRRVFKDDAFLQYPSPYFELRNIYSTEGGEKFISSVTPNNSNNIDPEVIDLLKGWLEQVDELTFNNLLKLYSNK</sequence>
<dbReference type="InterPro" id="IPR012338">
    <property type="entry name" value="Beta-lactam/transpept-like"/>
</dbReference>
<dbReference type="InterPro" id="IPR050491">
    <property type="entry name" value="AmpC-like"/>
</dbReference>
<feature type="domain" description="Beta-lactamase-related" evidence="1">
    <location>
        <begin position="53"/>
        <end position="354"/>
    </location>
</feature>
<organism evidence="2 3">
    <name type="scientific">Aquimarina intermedia</name>
    <dbReference type="NCBI Taxonomy" id="350814"/>
    <lineage>
        <taxon>Bacteria</taxon>
        <taxon>Pseudomonadati</taxon>
        <taxon>Bacteroidota</taxon>
        <taxon>Flavobacteriia</taxon>
        <taxon>Flavobacteriales</taxon>
        <taxon>Flavobacteriaceae</taxon>
        <taxon>Aquimarina</taxon>
    </lineage>
</organism>
<reference evidence="2 3" key="1">
    <citation type="submission" date="2019-07" db="EMBL/GenBank/DDBJ databases">
        <title>Genomic Encyclopedia of Archaeal and Bacterial Type Strains, Phase II (KMG-II): from individual species to whole genera.</title>
        <authorList>
            <person name="Goeker M."/>
        </authorList>
    </citation>
    <scope>NUCLEOTIDE SEQUENCE [LARGE SCALE GENOMIC DNA]</scope>
    <source>
        <strain evidence="2 3">DSM 17527</strain>
    </source>
</reference>
<proteinExistence type="predicted"/>
<name>A0A5S5C7H9_9FLAO</name>